<evidence type="ECO:0000259" key="2">
    <source>
        <dbReference type="Pfam" id="PF13904"/>
    </source>
</evidence>
<dbReference type="EMBL" id="VTPC01002902">
    <property type="protein sequence ID" value="KAF2899290.1"/>
    <property type="molecule type" value="Genomic_DNA"/>
</dbReference>
<dbReference type="Proteomes" id="UP000801492">
    <property type="component" value="Unassembled WGS sequence"/>
</dbReference>
<gene>
    <name evidence="3" type="ORF">ILUMI_06884</name>
</gene>
<name>A0A8K0DEL6_IGNLU</name>
<proteinExistence type="predicted"/>
<reference evidence="3" key="1">
    <citation type="submission" date="2019-08" db="EMBL/GenBank/DDBJ databases">
        <title>The genome of the North American firefly Photinus pyralis.</title>
        <authorList>
            <consortium name="Photinus pyralis genome working group"/>
            <person name="Fallon T.R."/>
            <person name="Sander Lower S.E."/>
            <person name="Weng J.-K."/>
        </authorList>
    </citation>
    <scope>NUCLEOTIDE SEQUENCE</scope>
    <source>
        <strain evidence="3">TRF0915ILg1</strain>
        <tissue evidence="3">Whole body</tissue>
    </source>
</reference>
<sequence>MVVSADSQDNQKNYFQERKTLSSENLSTFGIVRKYMNGAVCVESAVDITNNNLLPGREKVFPKRISCSCSSEHFCPIHEKDQGDKAIKIKCSSAKKESKIEQNFSKASDVDLKLSIASLVTASNSSDDLDRQRDTYKKWIIKKNEEKKRIEENKIYLKEVEEQEKQKRLEQERENFKRWLLNKKKEQERIKLEKEKQLEQEKEKEAEKERRNLECKLRFQLWLKKKEEAELEKKLKAQIEQMKVSGNKQQRTQMNEKAYKTWLETSKTKPKPIPLGRGLESLRSSMSVTYINPIPWTPNIEKPASQ</sequence>
<dbReference type="PANTHER" id="PTHR23247">
    <property type="entry name" value="NY-REN-41 ANTIGEN L15 -RELATED"/>
    <property type="match status" value="1"/>
</dbReference>
<dbReference type="AlphaFoldDB" id="A0A8K0DEL6"/>
<comment type="caution">
    <text evidence="3">The sequence shown here is derived from an EMBL/GenBank/DDBJ whole genome shotgun (WGS) entry which is preliminary data.</text>
</comment>
<dbReference type="PANTHER" id="PTHR23247:SF2">
    <property type="entry name" value="COILED-COIL DOMAIN-CONTAINING PROTEIN 34"/>
    <property type="match status" value="1"/>
</dbReference>
<accession>A0A8K0DEL6</accession>
<evidence type="ECO:0000256" key="1">
    <source>
        <dbReference type="SAM" id="Coils"/>
    </source>
</evidence>
<keyword evidence="1" id="KW-0175">Coiled coil</keyword>
<dbReference type="InterPro" id="IPR045323">
    <property type="entry name" value="CCDC34"/>
</dbReference>
<evidence type="ECO:0000313" key="4">
    <source>
        <dbReference type="Proteomes" id="UP000801492"/>
    </source>
</evidence>
<dbReference type="Pfam" id="PF13904">
    <property type="entry name" value="CCDC34"/>
    <property type="match status" value="1"/>
</dbReference>
<dbReference type="InterPro" id="IPR025259">
    <property type="entry name" value="CCDC34/181"/>
</dbReference>
<keyword evidence="4" id="KW-1185">Reference proteome</keyword>
<dbReference type="OrthoDB" id="6591885at2759"/>
<organism evidence="3 4">
    <name type="scientific">Ignelater luminosus</name>
    <name type="common">Cucubano</name>
    <name type="synonym">Pyrophorus luminosus</name>
    <dbReference type="NCBI Taxonomy" id="2038154"/>
    <lineage>
        <taxon>Eukaryota</taxon>
        <taxon>Metazoa</taxon>
        <taxon>Ecdysozoa</taxon>
        <taxon>Arthropoda</taxon>
        <taxon>Hexapoda</taxon>
        <taxon>Insecta</taxon>
        <taxon>Pterygota</taxon>
        <taxon>Neoptera</taxon>
        <taxon>Endopterygota</taxon>
        <taxon>Coleoptera</taxon>
        <taxon>Polyphaga</taxon>
        <taxon>Elateriformia</taxon>
        <taxon>Elateroidea</taxon>
        <taxon>Elateridae</taxon>
        <taxon>Agrypninae</taxon>
        <taxon>Pyrophorini</taxon>
        <taxon>Ignelater</taxon>
    </lineage>
</organism>
<feature type="domain" description="Coiled-coil" evidence="2">
    <location>
        <begin position="134"/>
        <end position="296"/>
    </location>
</feature>
<protein>
    <recommendedName>
        <fullName evidence="2">Coiled-coil domain-containing protein</fullName>
    </recommendedName>
</protein>
<evidence type="ECO:0000313" key="3">
    <source>
        <dbReference type="EMBL" id="KAF2899290.1"/>
    </source>
</evidence>
<feature type="coiled-coil region" evidence="1">
    <location>
        <begin position="143"/>
        <end position="216"/>
    </location>
</feature>